<dbReference type="SUPFAM" id="SSF47769">
    <property type="entry name" value="SAM/Pointed domain"/>
    <property type="match status" value="1"/>
</dbReference>
<feature type="compositionally biased region" description="Acidic residues" evidence="3">
    <location>
        <begin position="1169"/>
        <end position="1182"/>
    </location>
</feature>
<dbReference type="GO" id="GO:0005524">
    <property type="term" value="F:ATP binding"/>
    <property type="evidence" value="ECO:0007669"/>
    <property type="project" value="UniProtKB-KW"/>
</dbReference>
<feature type="region of interest" description="Disordered" evidence="3">
    <location>
        <begin position="1165"/>
        <end position="1204"/>
    </location>
</feature>
<sequence>MRILRSHASRLPLRDMSVKLRCSSALASGSILNFPRNSHFLRILDRRDTPLGRTWRGSRALHCSPTLQRGSTAWKKEQRLKDREALHGGDARLESASAPDERATQTIPRNPYVRSIFDILDSENKSLSDQLDVETAKKITELKVLNFLRNGTILQEWSPDAGAPSALSPLYPEAPQMLFHGPFVDWEALTGGAMVASNSRASTSPKTSRLGSWNVSCTIGEKKIDVHFNPHILFTCWWRFTRPMWVSASYVLAILHSREVLRSIFPSERRLSSLREVNVTSHTGSRSPSIQDGDHSSNELSEDWTTNWLKSLGMYSLTDVIKHLQWVDILDLSREDLLELGVTDKKERSRMVKTFERLKVSRTNVQSTPQYPSIMGASEGVGIWSSIQLPTRMEYPSVPRAIFSPILAARRGWKRLSGGRLSAGTGKSEETVKHGVRHCTHTLSCQLADGTELIGLGNATTFEAAKGYAELHVWSQLHTLGIIPTLFPNTDELSHEPRLPSDPGLISSFGAPTLLFSKEPDPKFPEPAHQTCEHQTPVYFAETVTPVNQEREQSVSDAKNHDVGSIIIESSPSKLDEAFNLFQRLNSVSRKPLICVYIYCAKLGEIPIVQVQKSGHLVECRITIPEQNFEVVSYGSTFTVAAKNAAVSFVEQIKTKARTEAYDAIDKELFMINSTNAPGLTRLLQSHDLAGLYYQSSMIPVQLGGGWESQALIEGQPVAPAVHCYRRDWAENLARLAVLVASAKSQPDFEHSSLYTSLGNRSFASLKIPDEEITEGSESEQIELDQVVSDETLSDKIVSDKEVIAADSLQLLDKLEDSKALASANAEPQVSQLGDEDIPMSCPVGKDASAAMSDAAKDVSALGSNIDSLISLRNEYSTSYGNEVLSPKAATTRNSILKTREARSRSDPSRSELISKQMRLPIRSYRDALLQLIDDNAYSIVVGATGSGKTTQVPQILLEDAIAKGFACAANIVCTQPRRIAATSVANRVAKERNEPLMDTVGYQVRHDARLPQPGGSITYCTVGILLKQLQQAPDATLDSLSHIIIDEVHDRDLLTDFTLATLKTALEKRRLAKNTCPKVIVMSATLNIELFSNYLMQPGPTGKLEPCPWLMVPGRTYPVTENHLEDLLAELSDNYPREELSLISEDKQLKQYVDAELGLGKVSAEEIPATEDESGEVENLEESTTPKVNKELTSSATNAQETSKDLSQRVVPTILIAATIAHIAMSNKPGSILVFLPGMFDIMNVKKALGKCPLGVDFSDRSRYRIVILHSTLRESQNEVFDSVPRGVRKIVLATNIAETSITIPDIQFVVDSGKAQEMHYNQANRVTSLEPTWISRSNCKQRAGRAGRVSEGVYYAMFSRARLDSMRNTASSELQRSDLQETCLTLKAHSPTTSIQEFLTRAIEPPSPSNVANAIQELQLLGALTKEEALTPLGSILSRLPIHPSLAKMIVLGIVFRCLPAMIVISASANENLFNAFTDAEKAQRKENFEAFSIHSHSDHIARLTLLRIGLKIREERGETGLDEFAKEYFLRRSILASVYQTMDQIYTILINSGIMPPPSTEEDPETQDLFPDLNENSNKQALIKALVLAGFQQNVAATRGKGHIVRYAHQGEAFITGDSVNKLPRSMRTKAPHFQTLVYSSLHELAESKGRKCLRQTSVISPLVAALFGSSLERKGSLLMVNGWLHLRIVGEEGEADEGLAERVVGFRRGLERVLSSAYLSMAQRQATGQPYTIDSTRDAFIDKAIDLLCYKDESQHVEDVKEDEEQHLEISKEQAEALGWMDESE</sequence>
<dbReference type="Proteomes" id="UP000799750">
    <property type="component" value="Unassembled WGS sequence"/>
</dbReference>
<protein>
    <submittedName>
        <fullName evidence="6">P-loop containing nucleoside triphosphate hydrolase protein</fullName>
    </submittedName>
</protein>
<gene>
    <name evidence="6" type="ORF">BU16DRAFT_613453</name>
</gene>
<dbReference type="InterPro" id="IPR011545">
    <property type="entry name" value="DEAD/DEAH_box_helicase_dom"/>
</dbReference>
<evidence type="ECO:0000256" key="1">
    <source>
        <dbReference type="ARBA" id="ARBA00022741"/>
    </source>
</evidence>
<dbReference type="EMBL" id="MU004182">
    <property type="protein sequence ID" value="KAF2501582.1"/>
    <property type="molecule type" value="Genomic_DNA"/>
</dbReference>
<keyword evidence="1" id="KW-0547">Nucleotide-binding</keyword>
<dbReference type="GO" id="GO:0003723">
    <property type="term" value="F:RNA binding"/>
    <property type="evidence" value="ECO:0007669"/>
    <property type="project" value="TreeGrafter"/>
</dbReference>
<feature type="compositionally biased region" description="Polar residues" evidence="3">
    <location>
        <begin position="1183"/>
        <end position="1202"/>
    </location>
</feature>
<keyword evidence="7" id="KW-1185">Reference proteome</keyword>
<dbReference type="InterPro" id="IPR013761">
    <property type="entry name" value="SAM/pointed_sf"/>
</dbReference>
<accession>A0A6A6RAZ3</accession>
<dbReference type="GO" id="GO:0016787">
    <property type="term" value="F:hydrolase activity"/>
    <property type="evidence" value="ECO:0007669"/>
    <property type="project" value="UniProtKB-KW"/>
</dbReference>
<evidence type="ECO:0000313" key="7">
    <source>
        <dbReference type="Proteomes" id="UP000799750"/>
    </source>
</evidence>
<dbReference type="PANTHER" id="PTHR18934">
    <property type="entry name" value="ATP-DEPENDENT RNA HELICASE"/>
    <property type="match status" value="1"/>
</dbReference>
<dbReference type="CDD" id="cd17917">
    <property type="entry name" value="DEXHc_RHA-like"/>
    <property type="match status" value="1"/>
</dbReference>
<dbReference type="SMART" id="SM00454">
    <property type="entry name" value="SAM"/>
    <property type="match status" value="1"/>
</dbReference>
<dbReference type="SMART" id="SM00847">
    <property type="entry name" value="HA2"/>
    <property type="match status" value="1"/>
</dbReference>
<feature type="compositionally biased region" description="Basic and acidic residues" evidence="3">
    <location>
        <begin position="898"/>
        <end position="910"/>
    </location>
</feature>
<dbReference type="OrthoDB" id="5600252at2759"/>
<dbReference type="Pfam" id="PF04408">
    <property type="entry name" value="WHD_HA2"/>
    <property type="match status" value="1"/>
</dbReference>
<dbReference type="Pfam" id="PF00270">
    <property type="entry name" value="DEAD"/>
    <property type="match status" value="1"/>
</dbReference>
<feature type="compositionally biased region" description="Polar residues" evidence="3">
    <location>
        <begin position="278"/>
        <end position="290"/>
    </location>
</feature>
<dbReference type="Gene3D" id="3.40.50.300">
    <property type="entry name" value="P-loop containing nucleotide triphosphate hydrolases"/>
    <property type="match status" value="2"/>
</dbReference>
<dbReference type="InterPro" id="IPR001660">
    <property type="entry name" value="SAM"/>
</dbReference>
<evidence type="ECO:0000256" key="2">
    <source>
        <dbReference type="ARBA" id="ARBA00022840"/>
    </source>
</evidence>
<dbReference type="SMART" id="SM00490">
    <property type="entry name" value="HELICc"/>
    <property type="match status" value="1"/>
</dbReference>
<evidence type="ECO:0000256" key="3">
    <source>
        <dbReference type="SAM" id="MobiDB-lite"/>
    </source>
</evidence>
<evidence type="ECO:0000259" key="4">
    <source>
        <dbReference type="PROSITE" id="PS51192"/>
    </source>
</evidence>
<name>A0A6A6RAZ3_9PEZI</name>
<dbReference type="InterPro" id="IPR014001">
    <property type="entry name" value="Helicase_ATP-bd"/>
</dbReference>
<dbReference type="InterPro" id="IPR001650">
    <property type="entry name" value="Helicase_C-like"/>
</dbReference>
<dbReference type="Gene3D" id="1.10.150.50">
    <property type="entry name" value="Transcription Factor, Ets-1"/>
    <property type="match status" value="1"/>
</dbReference>
<evidence type="ECO:0000313" key="6">
    <source>
        <dbReference type="EMBL" id="KAF2501582.1"/>
    </source>
</evidence>
<dbReference type="Pfam" id="PF21010">
    <property type="entry name" value="HA2_C"/>
    <property type="match status" value="1"/>
</dbReference>
<organism evidence="6 7">
    <name type="scientific">Lophium mytilinum</name>
    <dbReference type="NCBI Taxonomy" id="390894"/>
    <lineage>
        <taxon>Eukaryota</taxon>
        <taxon>Fungi</taxon>
        <taxon>Dikarya</taxon>
        <taxon>Ascomycota</taxon>
        <taxon>Pezizomycotina</taxon>
        <taxon>Dothideomycetes</taxon>
        <taxon>Pleosporomycetidae</taxon>
        <taxon>Mytilinidiales</taxon>
        <taxon>Mytilinidiaceae</taxon>
        <taxon>Lophium</taxon>
    </lineage>
</organism>
<dbReference type="InterPro" id="IPR048333">
    <property type="entry name" value="HA2_WH"/>
</dbReference>
<dbReference type="PANTHER" id="PTHR18934:SF145">
    <property type="entry name" value="ATP-DEPENDENT RNA HELICASE DHX57-RELATED"/>
    <property type="match status" value="1"/>
</dbReference>
<proteinExistence type="predicted"/>
<feature type="region of interest" description="Disordered" evidence="3">
    <location>
        <begin position="276"/>
        <end position="298"/>
    </location>
</feature>
<keyword evidence="6" id="KW-0378">Hydrolase</keyword>
<dbReference type="Pfam" id="PF00271">
    <property type="entry name" value="Helicase_C"/>
    <property type="match status" value="1"/>
</dbReference>
<dbReference type="PROSITE" id="PS51194">
    <property type="entry name" value="HELICASE_CTER"/>
    <property type="match status" value="1"/>
</dbReference>
<dbReference type="PROSITE" id="PS51192">
    <property type="entry name" value="HELICASE_ATP_BIND_1"/>
    <property type="match status" value="1"/>
</dbReference>
<feature type="region of interest" description="Disordered" evidence="3">
    <location>
        <begin position="891"/>
        <end position="912"/>
    </location>
</feature>
<dbReference type="InterPro" id="IPR007502">
    <property type="entry name" value="Helicase-assoc_dom"/>
</dbReference>
<reference evidence="6" key="1">
    <citation type="journal article" date="2020" name="Stud. Mycol.">
        <title>101 Dothideomycetes genomes: a test case for predicting lifestyles and emergence of pathogens.</title>
        <authorList>
            <person name="Haridas S."/>
            <person name="Albert R."/>
            <person name="Binder M."/>
            <person name="Bloem J."/>
            <person name="Labutti K."/>
            <person name="Salamov A."/>
            <person name="Andreopoulos B."/>
            <person name="Baker S."/>
            <person name="Barry K."/>
            <person name="Bills G."/>
            <person name="Bluhm B."/>
            <person name="Cannon C."/>
            <person name="Castanera R."/>
            <person name="Culley D."/>
            <person name="Daum C."/>
            <person name="Ezra D."/>
            <person name="Gonzalez J."/>
            <person name="Henrissat B."/>
            <person name="Kuo A."/>
            <person name="Liang C."/>
            <person name="Lipzen A."/>
            <person name="Lutzoni F."/>
            <person name="Magnuson J."/>
            <person name="Mondo S."/>
            <person name="Nolan M."/>
            <person name="Ohm R."/>
            <person name="Pangilinan J."/>
            <person name="Park H.-J."/>
            <person name="Ramirez L."/>
            <person name="Alfaro M."/>
            <person name="Sun H."/>
            <person name="Tritt A."/>
            <person name="Yoshinaga Y."/>
            <person name="Zwiers L.-H."/>
            <person name="Turgeon B."/>
            <person name="Goodwin S."/>
            <person name="Spatafora J."/>
            <person name="Crous P."/>
            <person name="Grigoriev I."/>
        </authorList>
    </citation>
    <scope>NUCLEOTIDE SEQUENCE</scope>
    <source>
        <strain evidence="6">CBS 269.34</strain>
    </source>
</reference>
<dbReference type="SUPFAM" id="SSF52540">
    <property type="entry name" value="P-loop containing nucleoside triphosphate hydrolases"/>
    <property type="match status" value="1"/>
</dbReference>
<dbReference type="SMART" id="SM00487">
    <property type="entry name" value="DEXDc"/>
    <property type="match status" value="1"/>
</dbReference>
<keyword evidence="2" id="KW-0067">ATP-binding</keyword>
<evidence type="ECO:0000259" key="5">
    <source>
        <dbReference type="PROSITE" id="PS51194"/>
    </source>
</evidence>
<dbReference type="Gene3D" id="1.20.120.1080">
    <property type="match status" value="1"/>
</dbReference>
<dbReference type="CDD" id="cd18791">
    <property type="entry name" value="SF2_C_RHA"/>
    <property type="match status" value="1"/>
</dbReference>
<feature type="domain" description="Helicase ATP-binding" evidence="4">
    <location>
        <begin position="930"/>
        <end position="1105"/>
    </location>
</feature>
<dbReference type="InterPro" id="IPR027417">
    <property type="entry name" value="P-loop_NTPase"/>
</dbReference>
<feature type="domain" description="Helicase C-terminal" evidence="5">
    <location>
        <begin position="1216"/>
        <end position="1392"/>
    </location>
</feature>
<dbReference type="GO" id="GO:0004386">
    <property type="term" value="F:helicase activity"/>
    <property type="evidence" value="ECO:0007669"/>
    <property type="project" value="TreeGrafter"/>
</dbReference>